<feature type="region of interest" description="Disordered" evidence="2">
    <location>
        <begin position="1"/>
        <end position="216"/>
    </location>
</feature>
<feature type="compositionally biased region" description="Low complexity" evidence="2">
    <location>
        <begin position="151"/>
        <end position="184"/>
    </location>
</feature>
<dbReference type="Pfam" id="PF00616">
    <property type="entry name" value="RasGAP"/>
    <property type="match status" value="1"/>
</dbReference>
<protein>
    <recommendedName>
        <fullName evidence="7">Ras GTPase activating protein-like protein</fullName>
    </recommendedName>
</protein>
<feature type="domain" description="Calponin-homology (CH)" evidence="4">
    <location>
        <begin position="324"/>
        <end position="429"/>
    </location>
</feature>
<dbReference type="GO" id="GO:1903479">
    <property type="term" value="P:mitotic actomyosin contractile ring assembly actin filament organization"/>
    <property type="evidence" value="ECO:0007669"/>
    <property type="project" value="TreeGrafter"/>
</dbReference>
<feature type="compositionally biased region" description="Low complexity" evidence="2">
    <location>
        <begin position="24"/>
        <end position="35"/>
    </location>
</feature>
<feature type="compositionally biased region" description="Polar residues" evidence="2">
    <location>
        <begin position="1306"/>
        <end position="1325"/>
    </location>
</feature>
<dbReference type="Gene3D" id="1.20.5.190">
    <property type="match status" value="1"/>
</dbReference>
<dbReference type="Pfam" id="PF00612">
    <property type="entry name" value="IQ"/>
    <property type="match status" value="1"/>
</dbReference>
<dbReference type="Pfam" id="PF03836">
    <property type="entry name" value="RasGAP_C"/>
    <property type="match status" value="1"/>
</dbReference>
<evidence type="ECO:0000259" key="3">
    <source>
        <dbReference type="PROSITE" id="PS50018"/>
    </source>
</evidence>
<evidence type="ECO:0000256" key="1">
    <source>
        <dbReference type="SAM" id="Coils"/>
    </source>
</evidence>
<evidence type="ECO:0000313" key="6">
    <source>
        <dbReference type="Proteomes" id="UP000799753"/>
    </source>
</evidence>
<dbReference type="OrthoDB" id="775356at2759"/>
<dbReference type="SMART" id="SM00015">
    <property type="entry name" value="IQ"/>
    <property type="match status" value="10"/>
</dbReference>
<dbReference type="GO" id="GO:0005096">
    <property type="term" value="F:GTPase activator activity"/>
    <property type="evidence" value="ECO:0007669"/>
    <property type="project" value="TreeGrafter"/>
</dbReference>
<dbReference type="PANTHER" id="PTHR14149:SF14">
    <property type="entry name" value="CALPONIN-HOMOLOGY (CH) DOMAIN-CONTAINING PROTEIN"/>
    <property type="match status" value="1"/>
</dbReference>
<dbReference type="SUPFAM" id="SSF48350">
    <property type="entry name" value="GTPase activation domain, GAP"/>
    <property type="match status" value="1"/>
</dbReference>
<reference evidence="5" key="1">
    <citation type="journal article" date="2020" name="Stud. Mycol.">
        <title>101 Dothideomycetes genomes: a test case for predicting lifestyles and emergence of pathogens.</title>
        <authorList>
            <person name="Haridas S."/>
            <person name="Albert R."/>
            <person name="Binder M."/>
            <person name="Bloem J."/>
            <person name="Labutti K."/>
            <person name="Salamov A."/>
            <person name="Andreopoulos B."/>
            <person name="Baker S."/>
            <person name="Barry K."/>
            <person name="Bills G."/>
            <person name="Bluhm B."/>
            <person name="Cannon C."/>
            <person name="Castanera R."/>
            <person name="Culley D."/>
            <person name="Daum C."/>
            <person name="Ezra D."/>
            <person name="Gonzalez J."/>
            <person name="Henrissat B."/>
            <person name="Kuo A."/>
            <person name="Liang C."/>
            <person name="Lipzen A."/>
            <person name="Lutzoni F."/>
            <person name="Magnuson J."/>
            <person name="Mondo S."/>
            <person name="Nolan M."/>
            <person name="Ohm R."/>
            <person name="Pangilinan J."/>
            <person name="Park H.-J."/>
            <person name="Ramirez L."/>
            <person name="Alfaro M."/>
            <person name="Sun H."/>
            <person name="Tritt A."/>
            <person name="Yoshinaga Y."/>
            <person name="Zwiers L.-H."/>
            <person name="Turgeon B."/>
            <person name="Goodwin S."/>
            <person name="Spatafora J."/>
            <person name="Crous P."/>
            <person name="Grigoriev I."/>
        </authorList>
    </citation>
    <scope>NUCLEOTIDE SEQUENCE</scope>
    <source>
        <strain evidence="5">CBS 473.64</strain>
    </source>
</reference>
<dbReference type="PROSITE" id="PS50021">
    <property type="entry name" value="CH"/>
    <property type="match status" value="1"/>
</dbReference>
<proteinExistence type="predicted"/>
<dbReference type="SMART" id="SM00033">
    <property type="entry name" value="CH"/>
    <property type="match status" value="1"/>
</dbReference>
<feature type="region of interest" description="Disordered" evidence="2">
    <location>
        <begin position="276"/>
        <end position="306"/>
    </location>
</feature>
<feature type="compositionally biased region" description="Polar residues" evidence="2">
    <location>
        <begin position="14"/>
        <end position="23"/>
    </location>
</feature>
<keyword evidence="1" id="KW-0175">Coiled coil</keyword>
<dbReference type="PROSITE" id="PS50018">
    <property type="entry name" value="RAS_GTPASE_ACTIV_2"/>
    <property type="match status" value="1"/>
</dbReference>
<dbReference type="CDD" id="cd05127">
    <property type="entry name" value="RasGAP_IQGAP_like"/>
    <property type="match status" value="1"/>
</dbReference>
<evidence type="ECO:0008006" key="7">
    <source>
        <dbReference type="Google" id="ProtNLM"/>
    </source>
</evidence>
<evidence type="ECO:0000256" key="2">
    <source>
        <dbReference type="SAM" id="MobiDB-lite"/>
    </source>
</evidence>
<dbReference type="EMBL" id="MU006788">
    <property type="protein sequence ID" value="KAF2638823.1"/>
    <property type="molecule type" value="Genomic_DNA"/>
</dbReference>
<dbReference type="SUPFAM" id="SSF143885">
    <property type="entry name" value="RGC domain-like"/>
    <property type="match status" value="1"/>
</dbReference>
<dbReference type="GO" id="GO:0051015">
    <property type="term" value="F:actin filament binding"/>
    <property type="evidence" value="ECO:0007669"/>
    <property type="project" value="TreeGrafter"/>
</dbReference>
<dbReference type="Pfam" id="PF00307">
    <property type="entry name" value="CH"/>
    <property type="match status" value="1"/>
</dbReference>
<name>A0A6A6RWJ7_9PLEO</name>
<feature type="coiled-coil region" evidence="1">
    <location>
        <begin position="1701"/>
        <end position="1728"/>
    </location>
</feature>
<dbReference type="SUPFAM" id="SSF47576">
    <property type="entry name" value="Calponin-homology domain, CH-domain"/>
    <property type="match status" value="1"/>
</dbReference>
<dbReference type="Proteomes" id="UP000799753">
    <property type="component" value="Unassembled WGS sequence"/>
</dbReference>
<evidence type="ECO:0000313" key="5">
    <source>
        <dbReference type="EMBL" id="KAF2638823.1"/>
    </source>
</evidence>
<dbReference type="InterPro" id="IPR000048">
    <property type="entry name" value="IQ_motif_EF-hand-BS"/>
</dbReference>
<dbReference type="Gene3D" id="1.10.506.10">
    <property type="entry name" value="GTPase Activation - p120gap, domain 1"/>
    <property type="match status" value="1"/>
</dbReference>
<feature type="compositionally biased region" description="Polar residues" evidence="2">
    <location>
        <begin position="66"/>
        <end position="75"/>
    </location>
</feature>
<gene>
    <name evidence="5" type="ORF">P280DRAFT_63243</name>
</gene>
<dbReference type="InterPro" id="IPR008936">
    <property type="entry name" value="Rho_GTPase_activation_prot"/>
</dbReference>
<feature type="region of interest" description="Disordered" evidence="2">
    <location>
        <begin position="1306"/>
        <end position="1327"/>
    </location>
</feature>
<dbReference type="GO" id="GO:0005516">
    <property type="term" value="F:calmodulin binding"/>
    <property type="evidence" value="ECO:0007669"/>
    <property type="project" value="TreeGrafter"/>
</dbReference>
<dbReference type="InterPro" id="IPR036872">
    <property type="entry name" value="CH_dom_sf"/>
</dbReference>
<feature type="compositionally biased region" description="Low complexity" evidence="2">
    <location>
        <begin position="115"/>
        <end position="143"/>
    </location>
</feature>
<feature type="domain" description="Ras-GAP" evidence="3">
    <location>
        <begin position="1208"/>
        <end position="1440"/>
    </location>
</feature>
<dbReference type="InterPro" id="IPR001936">
    <property type="entry name" value="RasGAP_dom"/>
</dbReference>
<dbReference type="CDD" id="cd21206">
    <property type="entry name" value="CH_IQGAP"/>
    <property type="match status" value="1"/>
</dbReference>
<evidence type="ECO:0000259" key="4">
    <source>
        <dbReference type="PROSITE" id="PS50021"/>
    </source>
</evidence>
<dbReference type="InterPro" id="IPR000593">
    <property type="entry name" value="RasGAP_C"/>
</dbReference>
<accession>A0A6A6RWJ7</accession>
<organism evidence="5 6">
    <name type="scientific">Massarina eburnea CBS 473.64</name>
    <dbReference type="NCBI Taxonomy" id="1395130"/>
    <lineage>
        <taxon>Eukaryota</taxon>
        <taxon>Fungi</taxon>
        <taxon>Dikarya</taxon>
        <taxon>Ascomycota</taxon>
        <taxon>Pezizomycotina</taxon>
        <taxon>Dothideomycetes</taxon>
        <taxon>Pleosporomycetidae</taxon>
        <taxon>Pleosporales</taxon>
        <taxon>Massarineae</taxon>
        <taxon>Massarinaceae</taxon>
        <taxon>Massarina</taxon>
    </lineage>
</organism>
<dbReference type="PANTHER" id="PTHR14149">
    <property type="entry name" value="RAS GTPASE-ACTIVATING PROTEIN WITH IQ MOTIF"/>
    <property type="match status" value="1"/>
</dbReference>
<dbReference type="InterPro" id="IPR001715">
    <property type="entry name" value="CH_dom"/>
</dbReference>
<dbReference type="GO" id="GO:0110085">
    <property type="term" value="C:mitotic actomyosin contractile ring"/>
    <property type="evidence" value="ECO:0007669"/>
    <property type="project" value="TreeGrafter"/>
</dbReference>
<dbReference type="Gene3D" id="1.10.418.10">
    <property type="entry name" value="Calponin-like domain"/>
    <property type="match status" value="1"/>
</dbReference>
<dbReference type="PROSITE" id="PS50096">
    <property type="entry name" value="IQ"/>
    <property type="match status" value="10"/>
</dbReference>
<keyword evidence="6" id="KW-1185">Reference proteome</keyword>
<feature type="compositionally biased region" description="Polar residues" evidence="2">
    <location>
        <begin position="185"/>
        <end position="195"/>
    </location>
</feature>
<dbReference type="SMART" id="SM00323">
    <property type="entry name" value="RasGAP"/>
    <property type="match status" value="1"/>
</dbReference>
<sequence>MSYGYTPRTRLGHPTTSPSPLRQTSTTSTGSNVSNEARPGRSSTFSSNGPPLYPPMPSGHRRGLSEATTVRPSQARTDDYFGAVDVEPGAQYASMRKALRPLSQGPPSPEKPARTTNSPSTSPTKSPSRMLPASPTSPSTSPTKGVSRILPVSPISSPSTSPTKSPTRFLPATPTRPSTSPTKSHGYTHNRSQSIDPVRYGAYDNSSPPSKPRPLSMAISRADSICAPARDHSARTHNPALDRPDLGMFQKSSTGHLRTLSKFAETVSEEDFAIKSPEQEVAGLHGRRRLQRSDPSGGKKTASSWGSRNWMDQQRQFLQAYEYLCHIGEAKEWIEDIIHKDIPPVVELEEALRDGVTLAELVQAIEGRPLRIFHHPKLQWKHSDNFAYFFTFLAAVELPDLFRFELIDLYEKKNVPKAIYCIHALSWLLFRKGMVDFRIGNLVGKLQFEDHELEAMQKGLDKSGVSMPNFSGMSAKFEVEPEPEPVESEEDRIDRELSEQEAMIIDLQTQIRGAMVRIKLTNMMQNLWDDEHLIVDLQSRIRGDWARQIAYYRMDMQRFAVNLQSAARGFLIRSRIRGEEEYWQDKQVQVQVLKVQNLFRGGQARVQVQHTKSRIQRHENGIREFQAAIRGALQRLRVGERYEQTRVAEPAAVQIQSMIRGALMRHKIDREYAELKENESHMVQVQAVSRAAMIRQSLRADQENLRRNESIITLLQAAARGIISRKQNANVQKELVSTDVNWSGFQSQVRGSFLRNSLLELQEALKAEELQITDLQAAARGGQLRSEVADTLAKLNEQEPHITDLQAAARGGQLRSEVADTLAKLNEQEPQITDLQSAARGGQLRSKVTETMAQLSEHEPHITDLQAAARGGQLRSKVTETMAQLSEHEPQITDLQAIARGGLLRFDVAETLAQLSEQEDLITSLQSYMRGFLSRQRHFSDLKALQAQTPTILDLQASCRGFMQRQRTFEVLCELNIQEPEIIQLQAVARAMSLRMHIGVTLAQVEEHEESIIELQALARGMIVRQKFVQKKKFYKENMEKVVKIQSFIRGRQQGEAYKSLTSGKNPPVSTVKNFVHLLNDNDIDFDEEIEFERLRKTVVQHVRQNELAEQYIDQLDIKIALLVKNKITLDEVVKHQKHFGGHVGTLLSSKDISSKDPFDLKALNKNSRRKLEHYQELFFILQTQPQYMARFFRRLRELGTADKDTKRLEQLTMSLFGLAQKRREEYYLLKLMARSQKEEVDACATLQEYLRGNLFWNKLFSSYVRSPRDRKFLKELFGPLIKDNIIDQEHLDLESDPMQIYRSSINNEELSTGQRSRRNPNVTRDQAIKDPDTREMFIRHLQDLRDISDQFFTRIEEVLHRMPFGVRYLAQQMFQELRDKFPYEVEEHLLQIAGHWVWKSYLQPSLLQPQHWGVVDRGMSPLMNRNLGEVAKVLGQVAAGKLFGGENIYLQPLNSYITEAIDRLQDIWSNLISIPDVEGHFEIDEFNDLFARTKPTLYIKLADIFAIHSLVVDDLATLCPSQDDVLREVVRELGSAKNNENELMHVSSTEITLTLNPKYHEQQDPDADIKALFMETKRYILYIIRVQTGANLTEIMCRPVTPEDEDRWDALVHEELAAQSKDRSHTLRSSAASTYTTDMTSSTLLDLDYPSLKRHALENILALQNAGRIHPHNNYQDLLNAIAVDIRTKHRRRIQRAKELEGVRSTLAALDDKANFLESQLKSYNDYIEQAMVTLQNKRGKKKFLLPFGRQWNHVRELQRSGREYRFGSFKYSARNLAEKGILISWTGYPERQWDRLDITISSNAVGLFEIQGSQGSMMIPGAFAEVPLDGLLQAQFDNHQFMNLFSEGKSGTGDADGIARVNVNLFLHLIMKKFSR</sequence>